<evidence type="ECO:0000313" key="4">
    <source>
        <dbReference type="EMBL" id="CAD7236978.1"/>
    </source>
</evidence>
<dbReference type="PROSITE" id="PS00972">
    <property type="entry name" value="USP_1"/>
    <property type="match status" value="1"/>
</dbReference>
<gene>
    <name evidence="4" type="ORF">CTOB1V02_LOCUS14793</name>
</gene>
<feature type="domain" description="USP" evidence="3">
    <location>
        <begin position="40"/>
        <end position="148"/>
    </location>
</feature>
<dbReference type="InterPro" id="IPR028889">
    <property type="entry name" value="USP"/>
</dbReference>
<dbReference type="InterPro" id="IPR001394">
    <property type="entry name" value="Peptidase_C19_UCH"/>
</dbReference>
<dbReference type="Gene3D" id="3.90.70.10">
    <property type="entry name" value="Cysteine proteinases"/>
    <property type="match status" value="1"/>
</dbReference>
<dbReference type="AlphaFoldDB" id="A0A7R8WTK0"/>
<dbReference type="GO" id="GO:0004843">
    <property type="term" value="F:cysteine-type deubiquitinase activity"/>
    <property type="evidence" value="ECO:0007669"/>
    <property type="project" value="UniProtKB-EC"/>
</dbReference>
<dbReference type="PANTHER" id="PTHR21646:SF46">
    <property type="entry name" value="UBIQUITIN CARBOXYL-TERMINAL HYDROLASE"/>
    <property type="match status" value="1"/>
</dbReference>
<evidence type="ECO:0000256" key="2">
    <source>
        <dbReference type="ARBA" id="ARBA00012759"/>
    </source>
</evidence>
<dbReference type="EC" id="3.4.19.12" evidence="2"/>
<name>A0A7R8WTK0_9CRUS</name>
<organism evidence="4">
    <name type="scientific">Cyprideis torosa</name>
    <dbReference type="NCBI Taxonomy" id="163714"/>
    <lineage>
        <taxon>Eukaryota</taxon>
        <taxon>Metazoa</taxon>
        <taxon>Ecdysozoa</taxon>
        <taxon>Arthropoda</taxon>
        <taxon>Crustacea</taxon>
        <taxon>Oligostraca</taxon>
        <taxon>Ostracoda</taxon>
        <taxon>Podocopa</taxon>
        <taxon>Podocopida</taxon>
        <taxon>Cytherocopina</taxon>
        <taxon>Cytheroidea</taxon>
        <taxon>Cytherideidae</taxon>
        <taxon>Cyprideis</taxon>
    </lineage>
</organism>
<dbReference type="EMBL" id="OB683600">
    <property type="protein sequence ID" value="CAD7236978.1"/>
    <property type="molecule type" value="Genomic_DNA"/>
</dbReference>
<dbReference type="GO" id="GO:0016579">
    <property type="term" value="P:protein deubiquitination"/>
    <property type="evidence" value="ECO:0007669"/>
    <property type="project" value="InterPro"/>
</dbReference>
<reference evidence="4" key="1">
    <citation type="submission" date="2020-11" db="EMBL/GenBank/DDBJ databases">
        <authorList>
            <person name="Tran Van P."/>
        </authorList>
    </citation>
    <scope>NUCLEOTIDE SEQUENCE</scope>
</reference>
<dbReference type="SUPFAM" id="SSF54001">
    <property type="entry name" value="Cysteine proteinases"/>
    <property type="match status" value="1"/>
</dbReference>
<proteinExistence type="predicted"/>
<dbReference type="InterPro" id="IPR038765">
    <property type="entry name" value="Papain-like_cys_pep_sf"/>
</dbReference>
<evidence type="ECO:0000259" key="3">
    <source>
        <dbReference type="PROSITE" id="PS50235"/>
    </source>
</evidence>
<dbReference type="InterPro" id="IPR018200">
    <property type="entry name" value="USP_CS"/>
</dbReference>
<dbReference type="InterPro" id="IPR050185">
    <property type="entry name" value="Ub_carboxyl-term_hydrolase"/>
</dbReference>
<dbReference type="PROSITE" id="PS50235">
    <property type="entry name" value="USP_3"/>
    <property type="match status" value="1"/>
</dbReference>
<dbReference type="PANTHER" id="PTHR21646">
    <property type="entry name" value="UBIQUITIN CARBOXYL-TERMINAL HYDROLASE"/>
    <property type="match status" value="1"/>
</dbReference>
<sequence>MPSVDRTLKPPEVRLEELNLNAFRPRDFDAVEGNKSPGLTGLKNLGNTCYMNSTLQCLSATPDFASYFVLSRKPIINREAPLTKGSVAEELAVLLRHLWCGRYRSLSPKEFKRLIGGYCKTFAGYDQQDAHELLMILLGWLHDDLNRV</sequence>
<dbReference type="Pfam" id="PF00443">
    <property type="entry name" value="UCH"/>
    <property type="match status" value="1"/>
</dbReference>
<feature type="non-terminal residue" evidence="4">
    <location>
        <position position="1"/>
    </location>
</feature>
<dbReference type="OrthoDB" id="292964at2759"/>
<evidence type="ECO:0000256" key="1">
    <source>
        <dbReference type="ARBA" id="ARBA00000707"/>
    </source>
</evidence>
<comment type="catalytic activity">
    <reaction evidence="1">
        <text>Thiol-dependent hydrolysis of ester, thioester, amide, peptide and isopeptide bonds formed by the C-terminal Gly of ubiquitin (a 76-residue protein attached to proteins as an intracellular targeting signal).</text>
        <dbReference type="EC" id="3.4.19.12"/>
    </reaction>
</comment>
<accession>A0A7R8WTK0</accession>
<protein>
    <recommendedName>
        <fullName evidence="2">ubiquitinyl hydrolase 1</fullName>
        <ecNumber evidence="2">3.4.19.12</ecNumber>
    </recommendedName>
</protein>